<dbReference type="STRING" id="1244869.H261_13965"/>
<dbReference type="InterPro" id="IPR029044">
    <property type="entry name" value="Nucleotide-diphossugar_trans"/>
</dbReference>
<dbReference type="PATRIC" id="fig|1244869.3.peg.2814"/>
<keyword evidence="2" id="KW-1185">Reference proteome</keyword>
<dbReference type="EMBL" id="AONQ01000037">
    <property type="protein sequence ID" value="EME69327.1"/>
    <property type="molecule type" value="Genomic_DNA"/>
</dbReference>
<dbReference type="GO" id="GO:0016779">
    <property type="term" value="F:nucleotidyltransferase activity"/>
    <property type="evidence" value="ECO:0007669"/>
    <property type="project" value="UniProtKB-KW"/>
</dbReference>
<evidence type="ECO:0000313" key="2">
    <source>
        <dbReference type="Proteomes" id="UP000011744"/>
    </source>
</evidence>
<dbReference type="RefSeq" id="WP_008618595.1">
    <property type="nucleotide sequence ID" value="NZ_AONQ01000037.1"/>
</dbReference>
<accession>M2ZPU6</accession>
<dbReference type="SUPFAM" id="SSF53448">
    <property type="entry name" value="Nucleotide-diphospho-sugar transferases"/>
    <property type="match status" value="1"/>
</dbReference>
<protein>
    <submittedName>
        <fullName evidence="1">N-acylneuraminate cytidylyltransferase</fullName>
    </submittedName>
</protein>
<dbReference type="OrthoDB" id="9805604at2"/>
<comment type="caution">
    <text evidence="1">The sequence shown here is derived from an EMBL/GenBank/DDBJ whole genome shotgun (WGS) entry which is preliminary data.</text>
</comment>
<gene>
    <name evidence="1" type="ORF">H261_13965</name>
</gene>
<dbReference type="Gene3D" id="3.90.550.10">
    <property type="entry name" value="Spore Coat Polysaccharide Biosynthesis Protein SpsA, Chain A"/>
    <property type="match status" value="1"/>
</dbReference>
<dbReference type="eggNOG" id="COG1083">
    <property type="taxonomic scope" value="Bacteria"/>
</dbReference>
<reference evidence="1 2" key="1">
    <citation type="journal article" date="2014" name="Genome Announc.">
        <title>Draft Genome Sequence of Magnetospirillum sp. Strain SO-1, a Freshwater Magnetotactic Bacterium Isolated from the Ol'khovka River, Russia.</title>
        <authorList>
            <person name="Grouzdev D.S."/>
            <person name="Dziuba M.V."/>
            <person name="Sukhacheva M.S."/>
            <person name="Mardanov A.V."/>
            <person name="Beletskiy A.V."/>
            <person name="Kuznetsov B.B."/>
            <person name="Skryabin K.G."/>
        </authorList>
    </citation>
    <scope>NUCLEOTIDE SEQUENCE [LARGE SCALE GENOMIC DNA]</scope>
    <source>
        <strain evidence="1 2">SO-1</strain>
    </source>
</reference>
<name>M2ZPU6_9PROT</name>
<keyword evidence="1" id="KW-0548">Nucleotidyltransferase</keyword>
<sequence length="223" mass="25105">MTRHIAVIPARAGSVGLPGKNRMFFDATANFIDAEGWFGRTIVSTDDPVVADKARGRGYEVRNRPATLAGPAVSIKSMFEDLIPAMAVEPDDVLWLFYLPVLYKNAEDFATARAVAETPGTRSVMSFIPAKTHPYSCWQWDGGTLTQYIENDLFRRQDMPPAWMTYHYTCCFRAGILDQLNSELVGSATMPVFLSEATARNLIEVDTPEDLERWQRFQAEKNR</sequence>
<evidence type="ECO:0000313" key="1">
    <source>
        <dbReference type="EMBL" id="EME69327.1"/>
    </source>
</evidence>
<organism evidence="1 2">
    <name type="scientific">Paramagnetospirillum caucaseum</name>
    <dbReference type="NCBI Taxonomy" id="1244869"/>
    <lineage>
        <taxon>Bacteria</taxon>
        <taxon>Pseudomonadati</taxon>
        <taxon>Pseudomonadota</taxon>
        <taxon>Alphaproteobacteria</taxon>
        <taxon>Rhodospirillales</taxon>
        <taxon>Magnetospirillaceae</taxon>
        <taxon>Paramagnetospirillum</taxon>
    </lineage>
</organism>
<keyword evidence="1" id="KW-0808">Transferase</keyword>
<dbReference type="Proteomes" id="UP000011744">
    <property type="component" value="Unassembled WGS sequence"/>
</dbReference>
<dbReference type="AlphaFoldDB" id="M2ZPU6"/>
<proteinExistence type="predicted"/>